<dbReference type="Proteomes" id="UP000321275">
    <property type="component" value="Unassembled WGS sequence"/>
</dbReference>
<feature type="transmembrane region" description="Helical" evidence="7">
    <location>
        <begin position="98"/>
        <end position="119"/>
    </location>
</feature>
<dbReference type="PANTHER" id="PTHR33362:SF5">
    <property type="entry name" value="C4-DICARBOXYLATE TRAP TRANSPORTER LARGE PERMEASE PROTEIN DCTM"/>
    <property type="match status" value="1"/>
</dbReference>
<evidence type="ECO:0000313" key="10">
    <source>
        <dbReference type="Proteomes" id="UP000321275"/>
    </source>
</evidence>
<comment type="subunit">
    <text evidence="7">The complex comprises the extracytoplasmic solute receptor protein and the two transmembrane proteins.</text>
</comment>
<keyword evidence="4 7" id="KW-0812">Transmembrane</keyword>
<feature type="transmembrane region" description="Helical" evidence="7">
    <location>
        <begin position="139"/>
        <end position="163"/>
    </location>
</feature>
<dbReference type="OrthoDB" id="9796052at2"/>
<comment type="caution">
    <text evidence="9">The sequence shown here is derived from an EMBL/GenBank/DDBJ whole genome shotgun (WGS) entry which is preliminary data.</text>
</comment>
<dbReference type="EMBL" id="BJUK01000020">
    <property type="protein sequence ID" value="GEK47723.1"/>
    <property type="molecule type" value="Genomic_DNA"/>
</dbReference>
<feature type="transmembrane region" description="Helical" evidence="7">
    <location>
        <begin position="246"/>
        <end position="264"/>
    </location>
</feature>
<comment type="subcellular location">
    <subcellularLocation>
        <location evidence="1 7">Cell inner membrane</location>
        <topology evidence="1 7">Multi-pass membrane protein</topology>
    </subcellularLocation>
</comment>
<dbReference type="AlphaFoldDB" id="A0A510X8J7"/>
<comment type="similarity">
    <text evidence="7">Belongs to the TRAP transporter large permease family.</text>
</comment>
<feature type="transmembrane region" description="Helical" evidence="7">
    <location>
        <begin position="175"/>
        <end position="197"/>
    </location>
</feature>
<feature type="transmembrane region" description="Helical" evidence="7">
    <location>
        <begin position="405"/>
        <end position="426"/>
    </location>
</feature>
<keyword evidence="6 7" id="KW-0472">Membrane</keyword>
<proteinExistence type="inferred from homology"/>
<evidence type="ECO:0000256" key="7">
    <source>
        <dbReference type="RuleBase" id="RU369079"/>
    </source>
</evidence>
<dbReference type="InterPro" id="IPR010656">
    <property type="entry name" value="DctM"/>
</dbReference>
<evidence type="ECO:0000256" key="6">
    <source>
        <dbReference type="ARBA" id="ARBA00023136"/>
    </source>
</evidence>
<dbReference type="RefSeq" id="WP_146803065.1">
    <property type="nucleotide sequence ID" value="NZ_BJUK01000020.1"/>
</dbReference>
<gene>
    <name evidence="9" type="ORF">HPA02_20060</name>
</gene>
<feature type="transmembrane region" description="Helical" evidence="7">
    <location>
        <begin position="57"/>
        <end position="78"/>
    </location>
</feature>
<feature type="transmembrane region" description="Helical" evidence="7">
    <location>
        <begin position="317"/>
        <end position="335"/>
    </location>
</feature>
<evidence type="ECO:0000256" key="5">
    <source>
        <dbReference type="ARBA" id="ARBA00022989"/>
    </source>
</evidence>
<protein>
    <recommendedName>
        <fullName evidence="7">TRAP transporter large permease protein</fullName>
    </recommendedName>
</protein>
<evidence type="ECO:0000256" key="4">
    <source>
        <dbReference type="ARBA" id="ARBA00022692"/>
    </source>
</evidence>
<keyword evidence="5 7" id="KW-1133">Transmembrane helix</keyword>
<dbReference type="Pfam" id="PF06808">
    <property type="entry name" value="DctM"/>
    <property type="match status" value="1"/>
</dbReference>
<comment type="function">
    <text evidence="7">Part of the tripartite ATP-independent periplasmic (TRAP) transport system.</text>
</comment>
<keyword evidence="3 7" id="KW-0997">Cell inner membrane</keyword>
<organism evidence="9 10">
    <name type="scientific">Bisbaumannia pacifica</name>
    <dbReference type="NCBI Taxonomy" id="77098"/>
    <lineage>
        <taxon>Bacteria</taxon>
        <taxon>Pseudomonadati</taxon>
        <taxon>Pseudomonadota</taxon>
        <taxon>Gammaproteobacteria</taxon>
        <taxon>Oceanospirillales</taxon>
        <taxon>Halomonadaceae</taxon>
        <taxon>Bisbaumannia</taxon>
    </lineage>
</organism>
<dbReference type="InterPro" id="IPR004681">
    <property type="entry name" value="TRAP_DctM"/>
</dbReference>
<feature type="transmembrane region" description="Helical" evidence="7">
    <location>
        <begin position="218"/>
        <end position="240"/>
    </location>
</feature>
<dbReference type="PANTHER" id="PTHR33362">
    <property type="entry name" value="SIALIC ACID TRAP TRANSPORTER PERMEASE PROTEIN SIAT-RELATED"/>
    <property type="match status" value="1"/>
</dbReference>
<feature type="transmembrane region" description="Helical" evidence="7">
    <location>
        <begin position="347"/>
        <end position="375"/>
    </location>
</feature>
<keyword evidence="10" id="KW-1185">Reference proteome</keyword>
<evidence type="ECO:0000313" key="9">
    <source>
        <dbReference type="EMBL" id="GEK47723.1"/>
    </source>
</evidence>
<feature type="domain" description="TRAP C4-dicarboxylate transport system permease DctM subunit" evidence="8">
    <location>
        <begin position="8"/>
        <end position="422"/>
    </location>
</feature>
<feature type="transmembrane region" description="Helical" evidence="7">
    <location>
        <begin position="6"/>
        <end position="36"/>
    </location>
</feature>
<name>A0A510X8J7_9GAMM</name>
<keyword evidence="7" id="KW-0813">Transport</keyword>
<keyword evidence="2" id="KW-1003">Cell membrane</keyword>
<reference evidence="9 10" key="1">
    <citation type="submission" date="2019-07" db="EMBL/GenBank/DDBJ databases">
        <title>Whole genome shotgun sequence of Halomonas pacifica NBRC 102220.</title>
        <authorList>
            <person name="Hosoyama A."/>
            <person name="Uohara A."/>
            <person name="Ohji S."/>
            <person name="Ichikawa N."/>
        </authorList>
    </citation>
    <scope>NUCLEOTIDE SEQUENCE [LARGE SCALE GENOMIC DNA]</scope>
    <source>
        <strain evidence="9 10">NBRC 102220</strain>
    </source>
</reference>
<evidence type="ECO:0000256" key="2">
    <source>
        <dbReference type="ARBA" id="ARBA00022475"/>
    </source>
</evidence>
<sequence>MIEALYGFAALLLLVFLRLPLAFAMGIVGFVGFYVITGNWNAAEAMAARRVVDTAMNYGLSVIPLFILMGNFVSHAGLSDALFRASNGFLGHRKGGQAMATIVACGGFSAICGSSLATAATMGRVAMPQMRKYGYQDSLASAAIAAGGTLGILIPPSVMLVIYGILTETSIRELFAAGFIPGILGIVLYLLAVKWVLWRDPSAGPAGERVPWAERFAALKSVGSTLALFVLVIGGIYLGVFTPTEAAGIGAMGAFVIALLRRALTPQVVMNVLMDTVRTTAMLFAVVLTALIFANFINRAGLPDDLLAFVNGLEVAPFMVILVILAIYVLLGCVFESMSMMLLTVPVFFPVVAGLGFDLVWFGILVVIVIEISLITPPVGMNVFVLRAVLPDVSTGTIFRGVTPFWFAGMARALLVLVFPGIVLLLPQLLY</sequence>
<dbReference type="GO" id="GO:0005886">
    <property type="term" value="C:plasma membrane"/>
    <property type="evidence" value="ECO:0007669"/>
    <property type="project" value="UniProtKB-SubCell"/>
</dbReference>
<evidence type="ECO:0000256" key="1">
    <source>
        <dbReference type="ARBA" id="ARBA00004429"/>
    </source>
</evidence>
<evidence type="ECO:0000256" key="3">
    <source>
        <dbReference type="ARBA" id="ARBA00022519"/>
    </source>
</evidence>
<dbReference type="NCBIfam" id="TIGR00786">
    <property type="entry name" value="dctM"/>
    <property type="match status" value="1"/>
</dbReference>
<dbReference type="PIRSF" id="PIRSF006066">
    <property type="entry name" value="HI0050"/>
    <property type="match status" value="1"/>
</dbReference>
<accession>A0A510X8J7</accession>
<dbReference type="GO" id="GO:0022857">
    <property type="term" value="F:transmembrane transporter activity"/>
    <property type="evidence" value="ECO:0007669"/>
    <property type="project" value="UniProtKB-UniRule"/>
</dbReference>
<feature type="transmembrane region" description="Helical" evidence="7">
    <location>
        <begin position="276"/>
        <end position="297"/>
    </location>
</feature>
<evidence type="ECO:0000259" key="8">
    <source>
        <dbReference type="Pfam" id="PF06808"/>
    </source>
</evidence>